<evidence type="ECO:0000259" key="1">
    <source>
        <dbReference type="Pfam" id="PF03551"/>
    </source>
</evidence>
<dbReference type="Proteomes" id="UP000641625">
    <property type="component" value="Unassembled WGS sequence"/>
</dbReference>
<dbReference type="AlphaFoldDB" id="A0A847UQ53"/>
<comment type="caution">
    <text evidence="2">The sequence shown here is derived from an EMBL/GenBank/DDBJ whole genome shotgun (WGS) entry which is preliminary data.</text>
</comment>
<dbReference type="InterPro" id="IPR036390">
    <property type="entry name" value="WH_DNA-bd_sf"/>
</dbReference>
<name>A0A847UQ53_HALAR</name>
<gene>
    <name evidence="2" type="ORF">GOC77_13770</name>
</gene>
<feature type="domain" description="Transcription regulator PadR N-terminal" evidence="1">
    <location>
        <begin position="31"/>
        <end position="87"/>
    </location>
</feature>
<evidence type="ECO:0000313" key="2">
    <source>
        <dbReference type="EMBL" id="NLV14331.1"/>
    </source>
</evidence>
<sequence>MATTQTASPMVDRSAFQRDLLVAIRDDPGASGRSLGQQLEQYYDSVTNPRLYQNLSELEAAGLVNKTASDDRSNAYRLTDDGRDALDADISWRGGGEEA</sequence>
<dbReference type="InterPro" id="IPR036388">
    <property type="entry name" value="WH-like_DNA-bd_sf"/>
</dbReference>
<dbReference type="Gene3D" id="1.10.10.10">
    <property type="entry name" value="Winged helix-like DNA-binding domain superfamily/Winged helix DNA-binding domain"/>
    <property type="match status" value="1"/>
</dbReference>
<accession>A0A847UQ53</accession>
<protein>
    <submittedName>
        <fullName evidence="2">PadR family transcriptional regulator</fullName>
    </submittedName>
</protein>
<dbReference type="SUPFAM" id="SSF46785">
    <property type="entry name" value="Winged helix' DNA-binding domain"/>
    <property type="match status" value="1"/>
</dbReference>
<reference evidence="2" key="1">
    <citation type="submission" date="2019-12" db="EMBL/GenBank/DDBJ databases">
        <title>Whole genome sequencing of Haloarcula argentinensis strain pws5.</title>
        <authorList>
            <person name="Verma D.K."/>
            <person name="Gopal K."/>
            <person name="Prasad E.S."/>
        </authorList>
    </citation>
    <scope>NUCLEOTIDE SEQUENCE</scope>
    <source>
        <strain evidence="2">Pws5</strain>
    </source>
</reference>
<organism evidence="2 3">
    <name type="scientific">Haloarcula argentinensis</name>
    <dbReference type="NCBI Taxonomy" id="43776"/>
    <lineage>
        <taxon>Archaea</taxon>
        <taxon>Methanobacteriati</taxon>
        <taxon>Methanobacteriota</taxon>
        <taxon>Stenosarchaea group</taxon>
        <taxon>Halobacteria</taxon>
        <taxon>Halobacteriales</taxon>
        <taxon>Haloarculaceae</taxon>
        <taxon>Haloarcula</taxon>
    </lineage>
</organism>
<evidence type="ECO:0000313" key="3">
    <source>
        <dbReference type="Proteomes" id="UP000641625"/>
    </source>
</evidence>
<dbReference type="EMBL" id="WOWA01000007">
    <property type="protein sequence ID" value="NLV14331.1"/>
    <property type="molecule type" value="Genomic_DNA"/>
</dbReference>
<dbReference type="RefSeq" id="WP_170097759.1">
    <property type="nucleotide sequence ID" value="NZ_WOWA01000007.1"/>
</dbReference>
<dbReference type="Pfam" id="PF03551">
    <property type="entry name" value="PadR"/>
    <property type="match status" value="1"/>
</dbReference>
<dbReference type="InterPro" id="IPR005149">
    <property type="entry name" value="Tscrpt_reg_PadR_N"/>
</dbReference>
<proteinExistence type="predicted"/>